<dbReference type="AlphaFoldDB" id="L1M4Y5"/>
<dbReference type="OrthoDB" id="7007970at2"/>
<name>L1M4Y5_9PSED</name>
<accession>L1M4Y5</accession>
<dbReference type="Proteomes" id="UP000010448">
    <property type="component" value="Unassembled WGS sequence"/>
</dbReference>
<sequence>MGALRAAQWQFDEELPPSVSESPQEAAEKAWISNGVPELMARRDYLFQLKGKQVGVGYERFALAVDEFVMSELGAQGASPTVLGRLVLAALAKSSSEAASAAQEMFNAPSHQAVLEQLAIDLLTPFAKDGVLAQAEEAE</sequence>
<comment type="caution">
    <text evidence="1">The sequence shown here is derived from an EMBL/GenBank/DDBJ whole genome shotgun (WGS) entry which is preliminary data.</text>
</comment>
<evidence type="ECO:0000313" key="1">
    <source>
        <dbReference type="EMBL" id="NNJ16394.1"/>
    </source>
</evidence>
<dbReference type="EMBL" id="AMWJ02000002">
    <property type="protein sequence ID" value="NNJ16394.1"/>
    <property type="molecule type" value="Genomic_DNA"/>
</dbReference>
<keyword evidence="2" id="KW-1185">Reference proteome</keyword>
<protein>
    <submittedName>
        <fullName evidence="1">Uncharacterized protein</fullName>
    </submittedName>
</protein>
<organism evidence="1 2">
    <name type="scientific">Pseudomonas bharatica CSV86</name>
    <dbReference type="NCBI Taxonomy" id="1005395"/>
    <lineage>
        <taxon>Bacteria</taxon>
        <taxon>Pseudomonadati</taxon>
        <taxon>Pseudomonadota</taxon>
        <taxon>Gammaproteobacteria</taxon>
        <taxon>Pseudomonadales</taxon>
        <taxon>Pseudomonadaceae</taxon>
        <taxon>Pseudomonas</taxon>
        <taxon>Pseudomonas bharatica</taxon>
    </lineage>
</organism>
<dbReference type="RefSeq" id="WP_009396415.1">
    <property type="nucleotide sequence ID" value="NZ_AMWJ02000002.1"/>
</dbReference>
<proteinExistence type="predicted"/>
<evidence type="ECO:0000313" key="2">
    <source>
        <dbReference type="Proteomes" id="UP000010448"/>
    </source>
</evidence>
<gene>
    <name evidence="1" type="ORF">CSV86_014795</name>
</gene>
<reference evidence="1 2" key="1">
    <citation type="journal article" date="2013" name="Genome Announc.">
        <title>Genome Sequence of Naphthalene-Degrading Soil Bacterium Pseudomonas putida CSV86.</title>
        <authorList>
            <person name="Phale P.S."/>
            <person name="Paliwal V."/>
            <person name="Raju S.C."/>
            <person name="Modak A."/>
            <person name="Purohit H.J."/>
        </authorList>
    </citation>
    <scope>NUCLEOTIDE SEQUENCE [LARGE SCALE GENOMIC DNA]</scope>
    <source>
        <strain evidence="1 2">CSV86</strain>
    </source>
</reference>